<dbReference type="AlphaFoldDB" id="A0A8K0E665"/>
<reference evidence="12" key="1">
    <citation type="submission" date="2022-01" db="EMBL/GenBank/DDBJ databases">
        <authorList>
            <person name="Braso-Vives M."/>
        </authorList>
    </citation>
    <scope>NUCLEOTIDE SEQUENCE</scope>
</reference>
<dbReference type="InterPro" id="IPR000276">
    <property type="entry name" value="GPCR_Rhodpsn"/>
</dbReference>
<keyword evidence="4 10" id="KW-1133">Transmembrane helix</keyword>
<dbReference type="PROSITE" id="PS50262">
    <property type="entry name" value="G_PROTEIN_RECEP_F1_2"/>
    <property type="match status" value="1"/>
</dbReference>
<evidence type="ECO:0000256" key="2">
    <source>
        <dbReference type="ARBA" id="ARBA00010663"/>
    </source>
</evidence>
<dbReference type="PANTHER" id="PTHR45695">
    <property type="entry name" value="LEUCOKININ RECEPTOR-RELATED"/>
    <property type="match status" value="1"/>
</dbReference>
<organism evidence="12 13">
    <name type="scientific">Branchiostoma lanceolatum</name>
    <name type="common">Common lancelet</name>
    <name type="synonym">Amphioxus lanceolatum</name>
    <dbReference type="NCBI Taxonomy" id="7740"/>
    <lineage>
        <taxon>Eukaryota</taxon>
        <taxon>Metazoa</taxon>
        <taxon>Chordata</taxon>
        <taxon>Cephalochordata</taxon>
        <taxon>Leptocardii</taxon>
        <taxon>Amphioxiformes</taxon>
        <taxon>Branchiostomatidae</taxon>
        <taxon>Branchiostoma</taxon>
    </lineage>
</organism>
<sequence>MTVELKEGTVALTPTASAGAEVPTDSSNDSWWQTGNGTMIKEPYVGAYEILGMLWISVPTILTYGITFIVGTLGNALVLFCTVRYKRLRAATTYYLASLAAADLIICFACVPIRTAEYFLPQWELGLFMCKAIAFVQMLSVICSVLTLTAISIERYYAILHPMKAKSICTLGRTRKIMAGVWIMALILSSPILYGQTVRGYPISADLTVYHCQPAWPSVVYHQVYIVYGALVIFVLPFIVMVYTYGRICRTLWVSNKLLDVMTQGQAGNHQPTQCRLQPPPIGLVVRVKGSTTHSSSSCRDGTVVFSNDNGSSSPWQRPKPTFMPPRRCARIINRNLETFREQQGRKQLIKMLIVVITLFAVCWVPILLLNVLKAFEAVNTYTPEVYYMSIAFQLMGYVNSCVNPLCYAFMSKNFRQVYLRAIGWPCDAFQRMSSCTSSGSKRTMATKMTFFSESHISPNRDTGPRLQMESAL</sequence>
<name>A0A8K0E665_BRALA</name>
<evidence type="ECO:0000256" key="3">
    <source>
        <dbReference type="ARBA" id="ARBA00022692"/>
    </source>
</evidence>
<feature type="transmembrane region" description="Helical" evidence="10">
    <location>
        <begin position="387"/>
        <end position="411"/>
    </location>
</feature>
<keyword evidence="6 10" id="KW-0472">Membrane</keyword>
<dbReference type="EMBL" id="OV696698">
    <property type="protein sequence ID" value="CAH1242803.1"/>
    <property type="molecule type" value="Genomic_DNA"/>
</dbReference>
<comment type="subcellular location">
    <subcellularLocation>
        <location evidence="1">Membrane</location>
        <topology evidence="1">Multi-pass membrane protein</topology>
    </subcellularLocation>
</comment>
<evidence type="ECO:0000256" key="9">
    <source>
        <dbReference type="RuleBase" id="RU000688"/>
    </source>
</evidence>
<dbReference type="GO" id="GO:0005886">
    <property type="term" value="C:plasma membrane"/>
    <property type="evidence" value="ECO:0007669"/>
    <property type="project" value="TreeGrafter"/>
</dbReference>
<keyword evidence="5 9" id="KW-0297">G-protein coupled receptor</keyword>
<dbReference type="SMART" id="SM01381">
    <property type="entry name" value="7TM_GPCR_Srsx"/>
    <property type="match status" value="1"/>
</dbReference>
<feature type="transmembrane region" description="Helical" evidence="10">
    <location>
        <begin position="177"/>
        <end position="194"/>
    </location>
</feature>
<keyword evidence="3 9" id="KW-0812">Transmembrane</keyword>
<keyword evidence="13" id="KW-1185">Reference proteome</keyword>
<proteinExistence type="inferred from homology"/>
<evidence type="ECO:0000256" key="4">
    <source>
        <dbReference type="ARBA" id="ARBA00022989"/>
    </source>
</evidence>
<comment type="similarity">
    <text evidence="2 9">Belongs to the G-protein coupled receptor 1 family.</text>
</comment>
<evidence type="ECO:0000313" key="13">
    <source>
        <dbReference type="Proteomes" id="UP000838412"/>
    </source>
</evidence>
<dbReference type="SUPFAM" id="SSF81321">
    <property type="entry name" value="Family A G protein-coupled receptor-like"/>
    <property type="match status" value="1"/>
</dbReference>
<dbReference type="PRINTS" id="PR01012">
    <property type="entry name" value="NRPEPTIDEYR"/>
</dbReference>
<dbReference type="GO" id="GO:0004983">
    <property type="term" value="F:neuropeptide Y receptor activity"/>
    <property type="evidence" value="ECO:0007669"/>
    <property type="project" value="InterPro"/>
</dbReference>
<dbReference type="Pfam" id="PF00001">
    <property type="entry name" value="7tm_1"/>
    <property type="match status" value="1"/>
</dbReference>
<evidence type="ECO:0000256" key="1">
    <source>
        <dbReference type="ARBA" id="ARBA00004141"/>
    </source>
</evidence>
<feature type="transmembrane region" description="Helical" evidence="10">
    <location>
        <begin position="94"/>
        <end position="114"/>
    </location>
</feature>
<feature type="transmembrane region" description="Helical" evidence="10">
    <location>
        <begin position="225"/>
        <end position="245"/>
    </location>
</feature>
<dbReference type="PRINTS" id="PR00237">
    <property type="entry name" value="GPCRRHODOPSN"/>
</dbReference>
<accession>A0A8K0E665</accession>
<evidence type="ECO:0000259" key="11">
    <source>
        <dbReference type="PROSITE" id="PS50262"/>
    </source>
</evidence>
<dbReference type="CDD" id="cd15001">
    <property type="entry name" value="7tmA_GPRnna14-like"/>
    <property type="match status" value="1"/>
</dbReference>
<protein>
    <submittedName>
        <fullName evidence="12">CCKBR protein</fullName>
    </submittedName>
</protein>
<feature type="domain" description="G-protein coupled receptors family 1 profile" evidence="11">
    <location>
        <begin position="74"/>
        <end position="408"/>
    </location>
</feature>
<dbReference type="OrthoDB" id="10022045at2759"/>
<keyword evidence="7 9" id="KW-0675">Receptor</keyword>
<dbReference type="InterPro" id="IPR017452">
    <property type="entry name" value="GPCR_Rhodpsn_7TM"/>
</dbReference>
<gene>
    <name evidence="12" type="primary">CCKBR</name>
    <name evidence="12" type="ORF">BLAG_LOCUS6016</name>
</gene>
<evidence type="ECO:0000313" key="12">
    <source>
        <dbReference type="EMBL" id="CAH1242803.1"/>
    </source>
</evidence>
<dbReference type="PROSITE" id="PS00237">
    <property type="entry name" value="G_PROTEIN_RECEP_F1_1"/>
    <property type="match status" value="1"/>
</dbReference>
<keyword evidence="8 9" id="KW-0807">Transducer</keyword>
<feature type="transmembrane region" description="Helical" evidence="10">
    <location>
        <begin position="134"/>
        <end position="157"/>
    </location>
</feature>
<evidence type="ECO:0000256" key="6">
    <source>
        <dbReference type="ARBA" id="ARBA00023136"/>
    </source>
</evidence>
<evidence type="ECO:0000256" key="5">
    <source>
        <dbReference type="ARBA" id="ARBA00023040"/>
    </source>
</evidence>
<dbReference type="Gene3D" id="1.20.1070.10">
    <property type="entry name" value="Rhodopsin 7-helix transmembrane proteins"/>
    <property type="match status" value="1"/>
</dbReference>
<feature type="transmembrane region" description="Helical" evidence="10">
    <location>
        <begin position="61"/>
        <end position="82"/>
    </location>
</feature>
<dbReference type="Proteomes" id="UP000838412">
    <property type="component" value="Chromosome 13"/>
</dbReference>
<feature type="transmembrane region" description="Helical" evidence="10">
    <location>
        <begin position="349"/>
        <end position="367"/>
    </location>
</feature>
<evidence type="ECO:0000256" key="10">
    <source>
        <dbReference type="SAM" id="Phobius"/>
    </source>
</evidence>
<evidence type="ECO:0000256" key="8">
    <source>
        <dbReference type="ARBA" id="ARBA00023224"/>
    </source>
</evidence>
<evidence type="ECO:0000256" key="7">
    <source>
        <dbReference type="ARBA" id="ARBA00023170"/>
    </source>
</evidence>
<dbReference type="InterPro" id="IPR000611">
    <property type="entry name" value="NPY_rcpt"/>
</dbReference>
<dbReference type="PANTHER" id="PTHR45695:SF15">
    <property type="entry name" value="OPSIN RH2"/>
    <property type="match status" value="1"/>
</dbReference>